<feature type="transmembrane region" description="Helical" evidence="1">
    <location>
        <begin position="30"/>
        <end position="48"/>
    </location>
</feature>
<dbReference type="VEuPathDB" id="GiardiaDB:QR46_1729"/>
<comment type="caution">
    <text evidence="2">The sequence shown here is derived from an EMBL/GenBank/DDBJ whole genome shotgun (WGS) entry which is preliminary data.</text>
</comment>
<dbReference type="AlphaFoldDB" id="V6TE17"/>
<evidence type="ECO:0000313" key="3">
    <source>
        <dbReference type="Proteomes" id="UP000018320"/>
    </source>
</evidence>
<protein>
    <submittedName>
        <fullName evidence="2">Uncharacterized protein</fullName>
    </submittedName>
</protein>
<sequence length="87" mass="9716">VFPANAASMSLVVIRPINFIEGMIYRLGDLLLASTLFINAGAILNFAVEKQDGLTAKAKLFECIRALQVFRFVICLWNILMLIMLII</sequence>
<keyword evidence="1" id="KW-0812">Transmembrane</keyword>
<feature type="transmembrane region" description="Helical" evidence="1">
    <location>
        <begin position="69"/>
        <end position="86"/>
    </location>
</feature>
<feature type="non-terminal residue" evidence="2">
    <location>
        <position position="1"/>
    </location>
</feature>
<gene>
    <name evidence="2" type="ORF">DHA2_150830</name>
</gene>
<reference evidence="3" key="1">
    <citation type="submission" date="2012-02" db="EMBL/GenBank/DDBJ databases">
        <title>Genome sequencing of Giardia lamblia Genotypes A2 and B isolates (DH and GS) and comparative analysis with the genomes of Genotypes A1 and E (WB and Pig).</title>
        <authorList>
            <person name="Adam R."/>
            <person name="Dahlstrom E."/>
            <person name="Martens C."/>
            <person name="Bruno D."/>
            <person name="Barbian K."/>
            <person name="Porcella S.F."/>
            <person name="Nash T."/>
        </authorList>
    </citation>
    <scope>NUCLEOTIDE SEQUENCE</scope>
    <source>
        <strain evidence="3">DH</strain>
    </source>
</reference>
<keyword evidence="1" id="KW-0472">Membrane</keyword>
<reference evidence="2 3" key="2">
    <citation type="journal article" date="2013" name="Genome Biol. Evol.">
        <title>Genome sequencing of Giardia lamblia genotypes A2 and B isolates (DH and GS) and comparative analysis with the genomes of genotypes A1 and E (WB and Pig).</title>
        <authorList>
            <person name="Adam R.D."/>
            <person name="Dahlstrom E.W."/>
            <person name="Martens C.A."/>
            <person name="Bruno D.P."/>
            <person name="Barbian K.D."/>
            <person name="Ricklefs S.M."/>
            <person name="Hernandez M.M."/>
            <person name="Narla N.P."/>
            <person name="Patel R.B."/>
            <person name="Porcella S.F."/>
            <person name="Nash T.E."/>
        </authorList>
    </citation>
    <scope>NUCLEOTIDE SEQUENCE [LARGE SCALE GENOMIC DNA]</scope>
    <source>
        <strain evidence="2 3">DH</strain>
    </source>
</reference>
<evidence type="ECO:0000256" key="1">
    <source>
        <dbReference type="SAM" id="Phobius"/>
    </source>
</evidence>
<organism evidence="2 3">
    <name type="scientific">Giardia intestinalis</name>
    <name type="common">Giardia lamblia</name>
    <dbReference type="NCBI Taxonomy" id="5741"/>
    <lineage>
        <taxon>Eukaryota</taxon>
        <taxon>Metamonada</taxon>
        <taxon>Diplomonadida</taxon>
        <taxon>Hexamitidae</taxon>
        <taxon>Giardiinae</taxon>
        <taxon>Giardia</taxon>
    </lineage>
</organism>
<accession>V6TE17</accession>
<proteinExistence type="predicted"/>
<evidence type="ECO:0000313" key="2">
    <source>
        <dbReference type="EMBL" id="ESU36929.1"/>
    </source>
</evidence>
<keyword evidence="1" id="KW-1133">Transmembrane helix</keyword>
<dbReference type="VEuPathDB" id="GiardiaDB:GL50803_0061646"/>
<name>V6TE17_GIAIN</name>
<dbReference type="VEuPathDB" id="GiardiaDB:DHA2_150830"/>
<dbReference type="EMBL" id="AHGT01000036">
    <property type="protein sequence ID" value="ESU36929.1"/>
    <property type="molecule type" value="Genomic_DNA"/>
</dbReference>
<dbReference type="Proteomes" id="UP000018320">
    <property type="component" value="Unassembled WGS sequence"/>
</dbReference>